<dbReference type="PIRSF" id="PIRSF016493">
    <property type="entry name" value="Glycyl_aminpptds"/>
    <property type="match status" value="1"/>
</dbReference>
<dbReference type="InterPro" id="IPR024191">
    <property type="entry name" value="Peptidase_M61"/>
</dbReference>
<dbReference type="InterPro" id="IPR027268">
    <property type="entry name" value="Peptidase_M4/M1_CTD_sf"/>
</dbReference>
<evidence type="ECO:0000313" key="4">
    <source>
        <dbReference type="Proteomes" id="UP001328733"/>
    </source>
</evidence>
<dbReference type="Gene3D" id="1.10.390.10">
    <property type="entry name" value="Neutral Protease Domain 2"/>
    <property type="match status" value="1"/>
</dbReference>
<sequence length="585" mass="67258">MTSLIPRPSIPSSRVALTYQVAMPEPTSHLFEVTLEVRGWQSPVLDLKMPVWTPGSYLVREYSRLVQDFQAIGLKSKKISKNHWQIETDDTSEITVKYRVFANDLTVRTNHLDDTHGYFNGAALFFFIPGFERQPLTLQIVPPRPDWRVATALPPVPGRENTFHVADFDTLVDSPVEVGIHDVHQFEVEGKPHRFAIWGKGNNANVPKLLNDTKSIIEVESALFGDLPYDDYLFLLHLSAGGYGGLEHKNSCTLNYARFGLRDREKYNRFLQLVAHEFFHLWNIKRIRPKALESFDYEAENYTNALWFAEGTTSYYDMVIPLRARIYDTKTFLDLVSKEISRYLATPGRKVQPLSESSFDAWIKLYRRDNNSDNNQISYYLKGELVSLLLDLLIRARSENRRSLDDVLRAMWENFGKEEIGYTDAELKTAIESVAGTDLSDFYDRYIDGLEELPFNEYLEPFGLYLKGVTNGDTVPYWGARVQSEKGKEIVKFVEMDSPARIAGIWADDELLALDGLRVTAEQLPERLKDYRSGDIIQVTVFHLDELRTVPVTLAEPRPARYEIVSIENPSNRQKQNFSEWVKSL</sequence>
<dbReference type="AlphaFoldDB" id="A0AAW9QUV4"/>
<accession>A0AAW9QUV4</accession>
<evidence type="ECO:0000259" key="1">
    <source>
        <dbReference type="Pfam" id="PF05299"/>
    </source>
</evidence>
<reference evidence="3 4" key="1">
    <citation type="submission" date="2024-01" db="EMBL/GenBank/DDBJ databases">
        <title>Genomic insights into the taxonomy and metabolism of the cyanobacterium Pannus brasiliensis CCIBt3594.</title>
        <authorList>
            <person name="Machado M."/>
            <person name="Botero N.B."/>
            <person name="Andreote A.P.D."/>
            <person name="Feitosa A.M.T."/>
            <person name="Popin R."/>
            <person name="Sivonen K."/>
            <person name="Fiore M.F."/>
        </authorList>
    </citation>
    <scope>NUCLEOTIDE SEQUENCE [LARGE SCALE GENOMIC DNA]</scope>
    <source>
        <strain evidence="3 4">CCIBt3594</strain>
    </source>
</reference>
<dbReference type="EMBL" id="JBAFSM010000037">
    <property type="protein sequence ID" value="MEG3438904.1"/>
    <property type="molecule type" value="Genomic_DNA"/>
</dbReference>
<dbReference type="Pfam" id="PF17899">
    <property type="entry name" value="Peptidase_M61_N"/>
    <property type="match status" value="1"/>
</dbReference>
<dbReference type="SUPFAM" id="SSF55486">
    <property type="entry name" value="Metalloproteases ('zincins'), catalytic domain"/>
    <property type="match status" value="1"/>
</dbReference>
<dbReference type="InterPro" id="IPR007963">
    <property type="entry name" value="Peptidase_M61_catalytic"/>
</dbReference>
<dbReference type="Pfam" id="PF05299">
    <property type="entry name" value="Peptidase_M61"/>
    <property type="match status" value="1"/>
</dbReference>
<dbReference type="Gene3D" id="2.60.40.3650">
    <property type="match status" value="1"/>
</dbReference>
<keyword evidence="4" id="KW-1185">Reference proteome</keyword>
<dbReference type="SUPFAM" id="SSF50156">
    <property type="entry name" value="PDZ domain-like"/>
    <property type="match status" value="1"/>
</dbReference>
<organism evidence="3 4">
    <name type="scientific">Pannus brasiliensis CCIBt3594</name>
    <dbReference type="NCBI Taxonomy" id="1427578"/>
    <lineage>
        <taxon>Bacteria</taxon>
        <taxon>Bacillati</taxon>
        <taxon>Cyanobacteriota</taxon>
        <taxon>Cyanophyceae</taxon>
        <taxon>Oscillatoriophycideae</taxon>
        <taxon>Chroococcales</taxon>
        <taxon>Microcystaceae</taxon>
        <taxon>Pannus</taxon>
    </lineage>
</organism>
<comment type="caution">
    <text evidence="3">The sequence shown here is derived from an EMBL/GenBank/DDBJ whole genome shotgun (WGS) entry which is preliminary data.</text>
</comment>
<protein>
    <submittedName>
        <fullName evidence="3">M61 family metallopeptidase</fullName>
    </submittedName>
</protein>
<name>A0AAW9QUV4_9CHRO</name>
<dbReference type="RefSeq" id="WP_332866388.1">
    <property type="nucleotide sequence ID" value="NZ_JBAFSM010000037.1"/>
</dbReference>
<proteinExistence type="predicted"/>
<dbReference type="InterPro" id="IPR040756">
    <property type="entry name" value="Peptidase_M61_N"/>
</dbReference>
<evidence type="ECO:0000259" key="2">
    <source>
        <dbReference type="Pfam" id="PF17899"/>
    </source>
</evidence>
<dbReference type="Proteomes" id="UP001328733">
    <property type="component" value="Unassembled WGS sequence"/>
</dbReference>
<dbReference type="InterPro" id="IPR036034">
    <property type="entry name" value="PDZ_sf"/>
</dbReference>
<gene>
    <name evidence="3" type="ORF">V0288_17385</name>
</gene>
<feature type="domain" description="Peptidase M61 catalytic" evidence="1">
    <location>
        <begin position="270"/>
        <end position="386"/>
    </location>
</feature>
<dbReference type="Gene3D" id="2.30.42.10">
    <property type="match status" value="1"/>
</dbReference>
<evidence type="ECO:0000313" key="3">
    <source>
        <dbReference type="EMBL" id="MEG3438904.1"/>
    </source>
</evidence>
<feature type="domain" description="Peptidase M61 N-terminal" evidence="2">
    <location>
        <begin position="18"/>
        <end position="179"/>
    </location>
</feature>